<organism evidence="2">
    <name type="scientific">Mytilinidion resinicola</name>
    <dbReference type="NCBI Taxonomy" id="574789"/>
    <lineage>
        <taxon>Eukaryota</taxon>
        <taxon>Fungi</taxon>
        <taxon>Dikarya</taxon>
        <taxon>Ascomycota</taxon>
        <taxon>Pezizomycotina</taxon>
        <taxon>Dothideomycetes</taxon>
        <taxon>Pleosporomycetidae</taxon>
        <taxon>Mytilinidiales</taxon>
        <taxon>Mytilinidiaceae</taxon>
        <taxon>Mytilinidion</taxon>
    </lineage>
</organism>
<dbReference type="InterPro" id="IPR052895">
    <property type="entry name" value="HetReg/Transcr_Mod"/>
</dbReference>
<dbReference type="Pfam" id="PF06985">
    <property type="entry name" value="HET"/>
    <property type="match status" value="1"/>
</dbReference>
<keyword evidence="3" id="KW-1185">Reference proteome</keyword>
<proteinExistence type="predicted"/>
<accession>A0A6A6YH81</accession>
<evidence type="ECO:0000259" key="1">
    <source>
        <dbReference type="Pfam" id="PF06985"/>
    </source>
</evidence>
<dbReference type="EMBL" id="MU003704">
    <property type="protein sequence ID" value="KAF2807949.1"/>
    <property type="molecule type" value="Genomic_DNA"/>
</dbReference>
<reference evidence="4" key="3">
    <citation type="submission" date="2025-04" db="UniProtKB">
        <authorList>
            <consortium name="RefSeq"/>
        </authorList>
    </citation>
    <scope>IDENTIFICATION</scope>
    <source>
        <strain evidence="4">CBS 304.34</strain>
    </source>
</reference>
<dbReference type="PANTHER" id="PTHR24148:SF73">
    <property type="entry name" value="HET DOMAIN PROTEIN (AFU_ORTHOLOGUE AFUA_8G01020)"/>
    <property type="match status" value="1"/>
</dbReference>
<gene>
    <name evidence="2 4" type="ORF">BDZ99DRAFT_464850</name>
</gene>
<name>A0A6A6YH81_9PEZI</name>
<dbReference type="PANTHER" id="PTHR24148">
    <property type="entry name" value="ANKYRIN REPEAT DOMAIN-CONTAINING PROTEIN 39 HOMOLOG-RELATED"/>
    <property type="match status" value="1"/>
</dbReference>
<dbReference type="AlphaFoldDB" id="A0A6A6YH81"/>
<evidence type="ECO:0000313" key="3">
    <source>
        <dbReference type="Proteomes" id="UP000504636"/>
    </source>
</evidence>
<sequence>MSCPNPNCDFLYEPLDHSRQQIRLLRITPSTSELINCELKVVELSGGPIYKALSYTWGAPLPAKNILVEGTSFTVRENLYLFLEASKVQERNHQVNFMGQIYKSASEVVAWLGPEADSSDLAMARISGGAHSGDHQESSALVRRARSVLDYQESPAMVRPSSFPGYHNSVVEGNDSYGHQSSANIVEQIRHSDENGFEGLWGLDDFEDLDNLNNLENPDNFNDFDFDDYGGFHDSDDPNNFEGDTPLSTAMRSLFSRPY</sequence>
<dbReference type="GeneID" id="54461315"/>
<dbReference type="RefSeq" id="XP_033574913.1">
    <property type="nucleotide sequence ID" value="XM_033720422.1"/>
</dbReference>
<evidence type="ECO:0000313" key="4">
    <source>
        <dbReference type="RefSeq" id="XP_033574913.1"/>
    </source>
</evidence>
<reference evidence="2 4" key="1">
    <citation type="journal article" date="2020" name="Stud. Mycol.">
        <title>101 Dothideomycetes genomes: a test case for predicting lifestyles and emergence of pathogens.</title>
        <authorList>
            <person name="Haridas S."/>
            <person name="Albert R."/>
            <person name="Binder M."/>
            <person name="Bloem J."/>
            <person name="Labutti K."/>
            <person name="Salamov A."/>
            <person name="Andreopoulos B."/>
            <person name="Baker S."/>
            <person name="Barry K."/>
            <person name="Bills G."/>
            <person name="Bluhm B."/>
            <person name="Cannon C."/>
            <person name="Castanera R."/>
            <person name="Culley D."/>
            <person name="Daum C."/>
            <person name="Ezra D."/>
            <person name="Gonzalez J."/>
            <person name="Henrissat B."/>
            <person name="Kuo A."/>
            <person name="Liang C."/>
            <person name="Lipzen A."/>
            <person name="Lutzoni F."/>
            <person name="Magnuson J."/>
            <person name="Mondo S."/>
            <person name="Nolan M."/>
            <person name="Ohm R."/>
            <person name="Pangilinan J."/>
            <person name="Park H.-J."/>
            <person name="Ramirez L."/>
            <person name="Alfaro M."/>
            <person name="Sun H."/>
            <person name="Tritt A."/>
            <person name="Yoshinaga Y."/>
            <person name="Zwiers L.-H."/>
            <person name="Turgeon B."/>
            <person name="Goodwin S."/>
            <person name="Spatafora J."/>
            <person name="Crous P."/>
            <person name="Grigoriev I."/>
        </authorList>
    </citation>
    <scope>NUCLEOTIDE SEQUENCE</scope>
    <source>
        <strain evidence="2 4">CBS 304.34</strain>
    </source>
</reference>
<dbReference type="Proteomes" id="UP000504636">
    <property type="component" value="Unplaced"/>
</dbReference>
<protein>
    <recommendedName>
        <fullName evidence="1">Heterokaryon incompatibility domain-containing protein</fullName>
    </recommendedName>
</protein>
<dbReference type="OrthoDB" id="194358at2759"/>
<feature type="domain" description="Heterokaryon incompatibility" evidence="1">
    <location>
        <begin position="89"/>
        <end position="136"/>
    </location>
</feature>
<dbReference type="InterPro" id="IPR010730">
    <property type="entry name" value="HET"/>
</dbReference>
<evidence type="ECO:0000313" key="2">
    <source>
        <dbReference type="EMBL" id="KAF2807949.1"/>
    </source>
</evidence>
<reference evidence="4" key="2">
    <citation type="submission" date="2020-04" db="EMBL/GenBank/DDBJ databases">
        <authorList>
            <consortium name="NCBI Genome Project"/>
        </authorList>
    </citation>
    <scope>NUCLEOTIDE SEQUENCE</scope>
    <source>
        <strain evidence="4">CBS 304.34</strain>
    </source>
</reference>